<sequence length="260" mass="27247">MDKSDGRVESLWDSNGNRYNHGRDQVVKSTEAINGTKESSVATNSVDTGTLEGCSASGSSGCPTNGTRNSQAEESNADDGGQNIDEDAPDVPPGFPPLNAPSVPSNASSTVTDIHQGNGIPSKFPRDAIKNPPSATGARPPDMENQRANNQNSFNRVTAHIVWEGGFQVVPVSKCGNCLFPKQAGGVGITAIIIALEEVVKAAQGCACLCCHGIDGFKVLKLGSSGIFVSCDGFMIEFHVINNVLEEKLQCSLIASLKMP</sequence>
<feature type="compositionally biased region" description="Basic and acidic residues" evidence="1">
    <location>
        <begin position="1"/>
        <end position="10"/>
    </location>
</feature>
<protein>
    <submittedName>
        <fullName evidence="2">Uncharacterized protein</fullName>
    </submittedName>
</protein>
<evidence type="ECO:0000256" key="1">
    <source>
        <dbReference type="SAM" id="MobiDB-lite"/>
    </source>
</evidence>
<reference evidence="2 3" key="1">
    <citation type="submission" date="2019-07" db="EMBL/GenBank/DDBJ databases">
        <title>De Novo Assembly of kiwifruit Actinidia rufa.</title>
        <authorList>
            <person name="Sugita-Konishi S."/>
            <person name="Sato K."/>
            <person name="Mori E."/>
            <person name="Abe Y."/>
            <person name="Kisaki G."/>
            <person name="Hamano K."/>
            <person name="Suezawa K."/>
            <person name="Otani M."/>
            <person name="Fukuda T."/>
            <person name="Manabe T."/>
            <person name="Gomi K."/>
            <person name="Tabuchi M."/>
            <person name="Akimitsu K."/>
            <person name="Kataoka I."/>
        </authorList>
    </citation>
    <scope>NUCLEOTIDE SEQUENCE [LARGE SCALE GENOMIC DNA]</scope>
    <source>
        <strain evidence="3">cv. Fuchu</strain>
    </source>
</reference>
<feature type="compositionally biased region" description="Polar residues" evidence="1">
    <location>
        <begin position="27"/>
        <end position="48"/>
    </location>
</feature>
<feature type="compositionally biased region" description="Polar residues" evidence="1">
    <location>
        <begin position="102"/>
        <end position="115"/>
    </location>
</feature>
<evidence type="ECO:0000313" key="3">
    <source>
        <dbReference type="Proteomes" id="UP000585474"/>
    </source>
</evidence>
<feature type="region of interest" description="Disordered" evidence="1">
    <location>
        <begin position="1"/>
        <end position="147"/>
    </location>
</feature>
<feature type="compositionally biased region" description="Pro residues" evidence="1">
    <location>
        <begin position="90"/>
        <end position="99"/>
    </location>
</feature>
<dbReference type="EMBL" id="BJWL01000014">
    <property type="protein sequence ID" value="GFZ00761.1"/>
    <property type="molecule type" value="Genomic_DNA"/>
</dbReference>
<dbReference type="AlphaFoldDB" id="A0A7J0FQ42"/>
<dbReference type="OrthoDB" id="422362at2759"/>
<comment type="caution">
    <text evidence="2">The sequence shown here is derived from an EMBL/GenBank/DDBJ whole genome shotgun (WGS) entry which is preliminary data.</text>
</comment>
<dbReference type="Proteomes" id="UP000585474">
    <property type="component" value="Unassembled WGS sequence"/>
</dbReference>
<keyword evidence="3" id="KW-1185">Reference proteome</keyword>
<feature type="compositionally biased region" description="Polar residues" evidence="1">
    <location>
        <begin position="56"/>
        <end position="74"/>
    </location>
</feature>
<accession>A0A7J0FQ42</accession>
<name>A0A7J0FQ42_9ERIC</name>
<organism evidence="2 3">
    <name type="scientific">Actinidia rufa</name>
    <dbReference type="NCBI Taxonomy" id="165716"/>
    <lineage>
        <taxon>Eukaryota</taxon>
        <taxon>Viridiplantae</taxon>
        <taxon>Streptophyta</taxon>
        <taxon>Embryophyta</taxon>
        <taxon>Tracheophyta</taxon>
        <taxon>Spermatophyta</taxon>
        <taxon>Magnoliopsida</taxon>
        <taxon>eudicotyledons</taxon>
        <taxon>Gunneridae</taxon>
        <taxon>Pentapetalae</taxon>
        <taxon>asterids</taxon>
        <taxon>Ericales</taxon>
        <taxon>Actinidiaceae</taxon>
        <taxon>Actinidia</taxon>
    </lineage>
</organism>
<evidence type="ECO:0000313" key="2">
    <source>
        <dbReference type="EMBL" id="GFZ00761.1"/>
    </source>
</evidence>
<proteinExistence type="predicted"/>
<gene>
    <name evidence="2" type="ORF">Acr_14g0003960</name>
</gene>